<gene>
    <name evidence="1" type="ORF">Scaly_1623500</name>
</gene>
<reference evidence="1" key="2">
    <citation type="journal article" date="2024" name="Plant">
        <title>Genomic evolution and insights into agronomic trait innovations of Sesamum species.</title>
        <authorList>
            <person name="Miao H."/>
            <person name="Wang L."/>
            <person name="Qu L."/>
            <person name="Liu H."/>
            <person name="Sun Y."/>
            <person name="Le M."/>
            <person name="Wang Q."/>
            <person name="Wei S."/>
            <person name="Zheng Y."/>
            <person name="Lin W."/>
            <person name="Duan Y."/>
            <person name="Cao H."/>
            <person name="Xiong S."/>
            <person name="Wang X."/>
            <person name="Wei L."/>
            <person name="Li C."/>
            <person name="Ma Q."/>
            <person name="Ju M."/>
            <person name="Zhao R."/>
            <person name="Li G."/>
            <person name="Mu C."/>
            <person name="Tian Q."/>
            <person name="Mei H."/>
            <person name="Zhang T."/>
            <person name="Gao T."/>
            <person name="Zhang H."/>
        </authorList>
    </citation>
    <scope>NUCLEOTIDE SEQUENCE</scope>
    <source>
        <strain evidence="1">KEN8</strain>
    </source>
</reference>
<organism evidence="1">
    <name type="scientific">Sesamum calycinum</name>
    <dbReference type="NCBI Taxonomy" id="2727403"/>
    <lineage>
        <taxon>Eukaryota</taxon>
        <taxon>Viridiplantae</taxon>
        <taxon>Streptophyta</taxon>
        <taxon>Embryophyta</taxon>
        <taxon>Tracheophyta</taxon>
        <taxon>Spermatophyta</taxon>
        <taxon>Magnoliopsida</taxon>
        <taxon>eudicotyledons</taxon>
        <taxon>Gunneridae</taxon>
        <taxon>Pentapetalae</taxon>
        <taxon>asterids</taxon>
        <taxon>lamiids</taxon>
        <taxon>Lamiales</taxon>
        <taxon>Pedaliaceae</taxon>
        <taxon>Sesamum</taxon>
    </lineage>
</organism>
<proteinExistence type="predicted"/>
<sequence length="153" mass="17342">MLEKPDTSGCLVKWAVELSEYEVSYLPQTTIKAEALADFIFKMAEISSGDVKFDFKASNNEAEYEALLIGMKMTYEARARPLQIAELKTSFKSFRLTQIPREDIKADCLFKLASSLEDCRTIHITIQYLLEPRAPLAIQAISSAQDWRTPVVK</sequence>
<dbReference type="EMBL" id="JACGWM010000009">
    <property type="protein sequence ID" value="KAL0352348.1"/>
    <property type="molecule type" value="Genomic_DNA"/>
</dbReference>
<reference evidence="1" key="1">
    <citation type="submission" date="2020-06" db="EMBL/GenBank/DDBJ databases">
        <authorList>
            <person name="Li T."/>
            <person name="Hu X."/>
            <person name="Zhang T."/>
            <person name="Song X."/>
            <person name="Zhang H."/>
            <person name="Dai N."/>
            <person name="Sheng W."/>
            <person name="Hou X."/>
            <person name="Wei L."/>
        </authorList>
    </citation>
    <scope>NUCLEOTIDE SEQUENCE</scope>
    <source>
        <strain evidence="1">KEN8</strain>
        <tissue evidence="1">Leaf</tissue>
    </source>
</reference>
<protein>
    <submittedName>
        <fullName evidence="1">Uncharacterized protein</fullName>
    </submittedName>
</protein>
<evidence type="ECO:0000313" key="1">
    <source>
        <dbReference type="EMBL" id="KAL0352348.1"/>
    </source>
</evidence>
<dbReference type="PANTHER" id="PTHR48475">
    <property type="entry name" value="RIBONUCLEASE H"/>
    <property type="match status" value="1"/>
</dbReference>
<dbReference type="PANTHER" id="PTHR48475:SF2">
    <property type="entry name" value="RIBONUCLEASE H"/>
    <property type="match status" value="1"/>
</dbReference>
<accession>A0AAW2PA07</accession>
<dbReference type="AlphaFoldDB" id="A0AAW2PA07"/>
<name>A0AAW2PA07_9LAMI</name>
<comment type="caution">
    <text evidence="1">The sequence shown here is derived from an EMBL/GenBank/DDBJ whole genome shotgun (WGS) entry which is preliminary data.</text>
</comment>